<dbReference type="InterPro" id="IPR032808">
    <property type="entry name" value="DoxX"/>
</dbReference>
<feature type="transmembrane region" description="Helical" evidence="5">
    <location>
        <begin position="6"/>
        <end position="29"/>
    </location>
</feature>
<evidence type="ECO:0000256" key="2">
    <source>
        <dbReference type="ARBA" id="ARBA00022692"/>
    </source>
</evidence>
<evidence type="ECO:0000256" key="3">
    <source>
        <dbReference type="ARBA" id="ARBA00022989"/>
    </source>
</evidence>
<feature type="transmembrane region" description="Helical" evidence="5">
    <location>
        <begin position="66"/>
        <end position="87"/>
    </location>
</feature>
<evidence type="ECO:0000313" key="6">
    <source>
        <dbReference type="EMBL" id="TXL62309.1"/>
    </source>
</evidence>
<comment type="caution">
    <text evidence="6">The sequence shown here is derived from an EMBL/GenBank/DDBJ whole genome shotgun (WGS) entry which is preliminary data.</text>
</comment>
<dbReference type="EMBL" id="VDUX01000002">
    <property type="protein sequence ID" value="TXL62309.1"/>
    <property type="molecule type" value="Genomic_DNA"/>
</dbReference>
<dbReference type="AlphaFoldDB" id="A0A5C8NKL5"/>
<keyword evidence="2 5" id="KW-0812">Transmembrane</keyword>
<evidence type="ECO:0000256" key="4">
    <source>
        <dbReference type="ARBA" id="ARBA00023136"/>
    </source>
</evidence>
<dbReference type="OrthoDB" id="4752657at2"/>
<keyword evidence="7" id="KW-1185">Reference proteome</keyword>
<dbReference type="RefSeq" id="WP_147684863.1">
    <property type="nucleotide sequence ID" value="NZ_VDUX01000002.1"/>
</dbReference>
<proteinExistence type="predicted"/>
<gene>
    <name evidence="6" type="ORF">FHP06_06335</name>
</gene>
<name>A0A5C8NKL5_9ACTN</name>
<dbReference type="Proteomes" id="UP000321571">
    <property type="component" value="Unassembled WGS sequence"/>
</dbReference>
<evidence type="ECO:0000256" key="1">
    <source>
        <dbReference type="ARBA" id="ARBA00004141"/>
    </source>
</evidence>
<dbReference type="Pfam" id="PF13564">
    <property type="entry name" value="DoxX_2"/>
    <property type="match status" value="1"/>
</dbReference>
<accession>A0A5C8NKL5</accession>
<keyword evidence="3 5" id="KW-1133">Transmembrane helix</keyword>
<comment type="subcellular location">
    <subcellularLocation>
        <location evidence="1">Membrane</location>
        <topology evidence="1">Multi-pass membrane protein</topology>
    </subcellularLocation>
</comment>
<evidence type="ECO:0000256" key="5">
    <source>
        <dbReference type="SAM" id="Phobius"/>
    </source>
</evidence>
<evidence type="ECO:0000313" key="7">
    <source>
        <dbReference type="Proteomes" id="UP000321571"/>
    </source>
</evidence>
<reference evidence="6 7" key="1">
    <citation type="submission" date="2019-06" db="EMBL/GenBank/DDBJ databases">
        <title>Aeromicrobium sp. nov., isolated from a maize field.</title>
        <authorList>
            <person name="Lin S.-Y."/>
            <person name="Tsai C.-F."/>
            <person name="Young C.-C."/>
        </authorList>
    </citation>
    <scope>NUCLEOTIDE SEQUENCE [LARGE SCALE GENOMIC DNA]</scope>
    <source>
        <strain evidence="6 7">CC-CFT486</strain>
    </source>
</reference>
<sequence>MVLTVLAILVAVTFVGTGGVKLLSAPASLKIRDSLDVDPRTWKLIGVCEWLGVAGVLVGLAWWPVGVAACVGLAALLVGAVVTRVGAQRRHSRSEAVNIGADALTMVLVVATAVLFVQQG</sequence>
<dbReference type="GO" id="GO:0016020">
    <property type="term" value="C:membrane"/>
    <property type="evidence" value="ECO:0007669"/>
    <property type="project" value="UniProtKB-SubCell"/>
</dbReference>
<protein>
    <submittedName>
        <fullName evidence="6">DoxX family protein</fullName>
    </submittedName>
</protein>
<feature type="transmembrane region" description="Helical" evidence="5">
    <location>
        <begin position="99"/>
        <end position="117"/>
    </location>
</feature>
<keyword evidence="4 5" id="KW-0472">Membrane</keyword>
<organism evidence="6 7">
    <name type="scientific">Aeromicrobium terrae</name>
    <dbReference type="NCBI Taxonomy" id="2498846"/>
    <lineage>
        <taxon>Bacteria</taxon>
        <taxon>Bacillati</taxon>
        <taxon>Actinomycetota</taxon>
        <taxon>Actinomycetes</taxon>
        <taxon>Propionibacteriales</taxon>
        <taxon>Nocardioidaceae</taxon>
        <taxon>Aeromicrobium</taxon>
    </lineage>
</organism>